<evidence type="ECO:0000256" key="13">
    <source>
        <dbReference type="SAM" id="Phobius"/>
    </source>
</evidence>
<evidence type="ECO:0000256" key="6">
    <source>
        <dbReference type="ARBA" id="ARBA00022692"/>
    </source>
</evidence>
<organism evidence="15">
    <name type="scientific">Callorhinchus milii</name>
    <name type="common">Ghost shark</name>
    <dbReference type="NCBI Taxonomy" id="7868"/>
    <lineage>
        <taxon>Eukaryota</taxon>
        <taxon>Metazoa</taxon>
        <taxon>Chordata</taxon>
        <taxon>Craniata</taxon>
        <taxon>Vertebrata</taxon>
        <taxon>Chondrichthyes</taxon>
        <taxon>Holocephali</taxon>
        <taxon>Chimaeriformes</taxon>
        <taxon>Callorhinchidae</taxon>
        <taxon>Callorhinchus</taxon>
    </lineage>
</organism>
<evidence type="ECO:0000256" key="2">
    <source>
        <dbReference type="ARBA" id="ARBA00004760"/>
    </source>
</evidence>
<dbReference type="PIRSF" id="PIRSF005225">
    <property type="entry name" value="LAG1_LAC1"/>
    <property type="match status" value="1"/>
</dbReference>
<dbReference type="GO" id="GO:0005789">
    <property type="term" value="C:endoplasmic reticulum membrane"/>
    <property type="evidence" value="ECO:0007669"/>
    <property type="project" value="TreeGrafter"/>
</dbReference>
<evidence type="ECO:0000256" key="4">
    <source>
        <dbReference type="ARBA" id="ARBA00005999"/>
    </source>
</evidence>
<evidence type="ECO:0000256" key="5">
    <source>
        <dbReference type="ARBA" id="ARBA00022448"/>
    </source>
</evidence>
<comment type="subcellular location">
    <subcellularLocation>
        <location evidence="1">Membrane</location>
        <topology evidence="1">Multi-pass membrane protein</topology>
    </subcellularLocation>
</comment>
<evidence type="ECO:0000256" key="11">
    <source>
        <dbReference type="ARBA" id="ARBA00049036"/>
    </source>
</evidence>
<dbReference type="AlphaFoldDB" id="V9L9D5"/>
<feature type="transmembrane region" description="Helical" evidence="13">
    <location>
        <begin position="78"/>
        <end position="97"/>
    </location>
</feature>
<comment type="catalytic activity">
    <reaction evidence="11">
        <text>sphinganine + octadecanoyl-CoA = N-(octadecanoyl)-sphinganine + CoA + H(+)</text>
        <dbReference type="Rhea" id="RHEA:36547"/>
        <dbReference type="ChEBI" id="CHEBI:15378"/>
        <dbReference type="ChEBI" id="CHEBI:57287"/>
        <dbReference type="ChEBI" id="CHEBI:57394"/>
        <dbReference type="ChEBI" id="CHEBI:57817"/>
        <dbReference type="ChEBI" id="CHEBI:67033"/>
    </reaction>
    <physiologicalReaction direction="left-to-right" evidence="11">
        <dbReference type="Rhea" id="RHEA:36548"/>
    </physiologicalReaction>
</comment>
<dbReference type="GO" id="GO:0050291">
    <property type="term" value="F:sphingosine N-acyltransferase activity"/>
    <property type="evidence" value="ECO:0007669"/>
    <property type="project" value="InterPro"/>
</dbReference>
<dbReference type="SMART" id="SM00724">
    <property type="entry name" value="TLC"/>
    <property type="match status" value="1"/>
</dbReference>
<feature type="domain" description="TLC" evidence="14">
    <location>
        <begin position="112"/>
        <end position="291"/>
    </location>
</feature>
<dbReference type="PANTHER" id="PTHR12371:SF4">
    <property type="entry name" value="TRANSLOCATING CHAIN-ASSOCIATED MEMBRANE PROTEIN 2"/>
    <property type="match status" value="1"/>
</dbReference>
<feature type="non-terminal residue" evidence="15">
    <location>
        <position position="291"/>
    </location>
</feature>
<dbReference type="InterPro" id="IPR016439">
    <property type="entry name" value="Lag1/Lac1-like"/>
</dbReference>
<evidence type="ECO:0000256" key="12">
    <source>
        <dbReference type="PROSITE-ProRule" id="PRU00205"/>
    </source>
</evidence>
<dbReference type="GO" id="GO:0006616">
    <property type="term" value="P:SRP-dependent cotranslational protein targeting to membrane, translocation"/>
    <property type="evidence" value="ECO:0007669"/>
    <property type="project" value="InterPro"/>
</dbReference>
<dbReference type="InterPro" id="IPR016447">
    <property type="entry name" value="Translocation_assoc_membrane"/>
</dbReference>
<comment type="pathway">
    <text evidence="3">Sphingolipid metabolism.</text>
</comment>
<dbReference type="Pfam" id="PF03798">
    <property type="entry name" value="TRAM_LAG1_CLN8"/>
    <property type="match status" value="1"/>
</dbReference>
<feature type="transmembrane region" description="Helical" evidence="13">
    <location>
        <begin position="118"/>
        <end position="142"/>
    </location>
</feature>
<dbReference type="PROSITE" id="PS50922">
    <property type="entry name" value="TLC"/>
    <property type="match status" value="1"/>
</dbReference>
<keyword evidence="9" id="KW-0811">Translocation</keyword>
<keyword evidence="6 12" id="KW-0812">Transmembrane</keyword>
<keyword evidence="5" id="KW-0813">Transport</keyword>
<dbReference type="PANTHER" id="PTHR12371">
    <property type="entry name" value="TRANSLOCATION ASSOCIATED MEMBRANE PROTEIN"/>
    <property type="match status" value="1"/>
</dbReference>
<feature type="transmembrane region" description="Helical" evidence="13">
    <location>
        <begin position="192"/>
        <end position="209"/>
    </location>
</feature>
<dbReference type="EMBL" id="JW876087">
    <property type="protein sequence ID" value="AFP08604.1"/>
    <property type="molecule type" value="mRNA"/>
</dbReference>
<keyword evidence="8 13" id="KW-1133">Transmembrane helix</keyword>
<comment type="pathway">
    <text evidence="2">Lipid metabolism; sphingolipid metabolism.</text>
</comment>
<proteinExistence type="evidence at transcript level"/>
<accession>V9L9D5</accession>
<dbReference type="InterPro" id="IPR006634">
    <property type="entry name" value="TLC-dom"/>
</dbReference>
<reference evidence="15" key="1">
    <citation type="journal article" date="2014" name="Nature">
        <title>Elephant shark genome provides unique insights into gnathostome evolution.</title>
        <authorList>
            <consortium name="International Elephant Shark Genome Sequencing Consortium"/>
            <person name="Venkatesh B."/>
            <person name="Lee A.P."/>
            <person name="Ravi V."/>
            <person name="Maurya A.K."/>
            <person name="Lian M.M."/>
            <person name="Swann J.B."/>
            <person name="Ohta Y."/>
            <person name="Flajnik M.F."/>
            <person name="Sutoh Y."/>
            <person name="Kasahara M."/>
            <person name="Hoon S."/>
            <person name="Gangu V."/>
            <person name="Roy S.W."/>
            <person name="Irimia M."/>
            <person name="Korzh V."/>
            <person name="Kondrychyn I."/>
            <person name="Lim Z.W."/>
            <person name="Tay B.H."/>
            <person name="Tohari S."/>
            <person name="Kong K.W."/>
            <person name="Ho S."/>
            <person name="Lorente-Galdos B."/>
            <person name="Quilez J."/>
            <person name="Marques-Bonet T."/>
            <person name="Raney B.J."/>
            <person name="Ingham P.W."/>
            <person name="Tay A."/>
            <person name="Hillier L.W."/>
            <person name="Minx P."/>
            <person name="Boehm T."/>
            <person name="Wilson R.K."/>
            <person name="Brenner S."/>
            <person name="Warren W.C."/>
        </authorList>
    </citation>
    <scope>NUCLEOTIDE SEQUENCE</scope>
    <source>
        <tissue evidence="15">Testis</tissue>
    </source>
</reference>
<evidence type="ECO:0000313" key="15">
    <source>
        <dbReference type="EMBL" id="AFP08604.1"/>
    </source>
</evidence>
<dbReference type="UniPathway" id="UPA00222"/>
<keyword evidence="10 12" id="KW-0472">Membrane</keyword>
<dbReference type="GO" id="GO:0046513">
    <property type="term" value="P:ceramide biosynthetic process"/>
    <property type="evidence" value="ECO:0007669"/>
    <property type="project" value="InterPro"/>
</dbReference>
<evidence type="ECO:0000256" key="9">
    <source>
        <dbReference type="ARBA" id="ARBA00023010"/>
    </source>
</evidence>
<feature type="transmembrane region" description="Helical" evidence="13">
    <location>
        <begin position="162"/>
        <end position="180"/>
    </location>
</feature>
<evidence type="ECO:0000256" key="3">
    <source>
        <dbReference type="ARBA" id="ARBA00004991"/>
    </source>
</evidence>
<evidence type="ECO:0000256" key="8">
    <source>
        <dbReference type="ARBA" id="ARBA00022989"/>
    </source>
</evidence>
<evidence type="ECO:0000256" key="1">
    <source>
        <dbReference type="ARBA" id="ARBA00004141"/>
    </source>
</evidence>
<evidence type="ECO:0000259" key="14">
    <source>
        <dbReference type="PROSITE" id="PS50922"/>
    </source>
</evidence>
<feature type="transmembrane region" description="Helical" evidence="13">
    <location>
        <begin position="25"/>
        <end position="50"/>
    </location>
</feature>
<sequence>MAARRRSRNPAILSREFLIHNHSDLVSGLVLLLLLGVMFEVTAKTAFIFISPQYNISTPTADGETVLYQSGVRDLLTVLFYFFIAIILHAVIQEYVLDKINKRLHLSKIKQNKFSESGQLLTFHLISAVWGLTTVLTEGYLVKPSSLWEDYPHTNMSFQVKFFFLSHMAYWLHSLPELYFQRVRKEELPRQVLHIALYLLHLSGAYLIQLTRVGLVLVVVHSVPEIVFHAARLVYFINESNQRLFRLWAAVFVVSRLVTVTLTVLTVGFGLDHSPSHPHSGTLNTALLRLC</sequence>
<name>V9L9D5_CALMI</name>
<keyword evidence="7" id="KW-0653">Protein transport</keyword>
<evidence type="ECO:0000256" key="7">
    <source>
        <dbReference type="ARBA" id="ARBA00022927"/>
    </source>
</evidence>
<comment type="similarity">
    <text evidence="4">Belongs to the TRAM family.</text>
</comment>
<protein>
    <submittedName>
        <fullName evidence="15">Translocating chain-associated membrane protein 2</fullName>
    </submittedName>
</protein>
<dbReference type="GO" id="GO:0045048">
    <property type="term" value="P:protein insertion into ER membrane"/>
    <property type="evidence" value="ECO:0007669"/>
    <property type="project" value="TreeGrafter"/>
</dbReference>
<feature type="transmembrane region" description="Helical" evidence="13">
    <location>
        <begin position="215"/>
        <end position="235"/>
    </location>
</feature>
<evidence type="ECO:0000256" key="10">
    <source>
        <dbReference type="ARBA" id="ARBA00023136"/>
    </source>
</evidence>
<feature type="transmembrane region" description="Helical" evidence="13">
    <location>
        <begin position="247"/>
        <end position="271"/>
    </location>
</feature>